<gene>
    <name evidence="10" type="ORF">VP01_773g9</name>
</gene>
<feature type="compositionally biased region" description="Basic residues" evidence="8">
    <location>
        <begin position="274"/>
        <end position="283"/>
    </location>
</feature>
<keyword evidence="5" id="KW-0175">Coiled coil</keyword>
<feature type="compositionally biased region" description="Low complexity" evidence="8">
    <location>
        <begin position="428"/>
        <end position="438"/>
    </location>
</feature>
<evidence type="ECO:0000256" key="2">
    <source>
        <dbReference type="ARBA" id="ARBA00006695"/>
    </source>
</evidence>
<evidence type="ECO:0000256" key="8">
    <source>
        <dbReference type="SAM" id="MobiDB-lite"/>
    </source>
</evidence>
<evidence type="ECO:0000313" key="10">
    <source>
        <dbReference type="EMBL" id="KNZ45858.1"/>
    </source>
</evidence>
<dbReference type="Pfam" id="PF10197">
    <property type="entry name" value="Cir_N"/>
    <property type="match status" value="1"/>
</dbReference>
<accession>A0A0L6UBE5</accession>
<evidence type="ECO:0000256" key="7">
    <source>
        <dbReference type="ARBA" id="ARBA00023242"/>
    </source>
</evidence>
<comment type="subcellular location">
    <subcellularLocation>
        <location evidence="1">Nucleus</location>
    </subcellularLocation>
</comment>
<evidence type="ECO:0000256" key="3">
    <source>
        <dbReference type="ARBA" id="ARBA00022664"/>
    </source>
</evidence>
<keyword evidence="4" id="KW-0747">Spliceosome</keyword>
<dbReference type="GO" id="GO:0000398">
    <property type="term" value="P:mRNA splicing, via spliceosome"/>
    <property type="evidence" value="ECO:0007669"/>
    <property type="project" value="TreeGrafter"/>
</dbReference>
<keyword evidence="6" id="KW-0508">mRNA splicing</keyword>
<dbReference type="PANTHER" id="PTHR16196:SF0">
    <property type="entry name" value="PRE-MRNA-SPLICING FACTOR CWC25 HOMOLOG"/>
    <property type="match status" value="1"/>
</dbReference>
<protein>
    <recommendedName>
        <fullName evidence="9">CBF1-interacting co-repressor CIR N-terminal domain-containing protein</fullName>
    </recommendedName>
</protein>
<comment type="caution">
    <text evidence="10">The sequence shown here is derived from an EMBL/GenBank/DDBJ whole genome shotgun (WGS) entry which is preliminary data.</text>
</comment>
<feature type="domain" description="CBF1-interacting co-repressor CIR N-terminal" evidence="9">
    <location>
        <begin position="45"/>
        <end position="102"/>
    </location>
</feature>
<dbReference type="PANTHER" id="PTHR16196">
    <property type="entry name" value="CELL CYCLE CONTROL PROTEIN CWF25"/>
    <property type="match status" value="1"/>
</dbReference>
<dbReference type="AlphaFoldDB" id="A0A0L6UBE5"/>
<dbReference type="OrthoDB" id="21123at2759"/>
<feature type="compositionally biased region" description="Polar residues" evidence="8">
    <location>
        <begin position="439"/>
        <end position="448"/>
    </location>
</feature>
<dbReference type="Proteomes" id="UP000037035">
    <property type="component" value="Unassembled WGS sequence"/>
</dbReference>
<comment type="similarity">
    <text evidence="2">Belongs to the CWC25 family.</text>
</comment>
<evidence type="ECO:0000256" key="5">
    <source>
        <dbReference type="ARBA" id="ARBA00023054"/>
    </source>
</evidence>
<evidence type="ECO:0000313" key="11">
    <source>
        <dbReference type="Proteomes" id="UP000037035"/>
    </source>
</evidence>
<reference evidence="10 11" key="1">
    <citation type="submission" date="2015-08" db="EMBL/GenBank/DDBJ databases">
        <title>Next Generation Sequencing and Analysis of the Genome of Puccinia sorghi L Schw, the Causal Agent of Maize Common Rust.</title>
        <authorList>
            <person name="Rochi L."/>
            <person name="Burguener G."/>
            <person name="Darino M."/>
            <person name="Turjanski A."/>
            <person name="Kreff E."/>
            <person name="Dieguez M.J."/>
            <person name="Sacco F."/>
        </authorList>
    </citation>
    <scope>NUCLEOTIDE SEQUENCE [LARGE SCALE GENOMIC DNA]</scope>
    <source>
        <strain evidence="10 11">RO10H11247</strain>
    </source>
</reference>
<feature type="compositionally biased region" description="Basic and acidic residues" evidence="8">
    <location>
        <begin position="413"/>
        <end position="427"/>
    </location>
</feature>
<feature type="compositionally biased region" description="Basic and acidic residues" evidence="8">
    <location>
        <begin position="473"/>
        <end position="504"/>
    </location>
</feature>
<dbReference type="SMART" id="SM01083">
    <property type="entry name" value="Cir_N"/>
    <property type="match status" value="1"/>
</dbReference>
<name>A0A0L6UBE5_9BASI</name>
<keyword evidence="7" id="KW-0539">Nucleus</keyword>
<proteinExistence type="inferred from homology"/>
<dbReference type="VEuPathDB" id="FungiDB:VP01_773g9"/>
<feature type="compositionally biased region" description="Basic and acidic residues" evidence="8">
    <location>
        <begin position="234"/>
        <end position="254"/>
    </location>
</feature>
<feature type="compositionally biased region" description="Basic and acidic residues" evidence="8">
    <location>
        <begin position="284"/>
        <end position="312"/>
    </location>
</feature>
<feature type="compositionally biased region" description="Basic and acidic residues" evidence="8">
    <location>
        <begin position="323"/>
        <end position="336"/>
    </location>
</feature>
<dbReference type="EMBL" id="LAVV01013205">
    <property type="protein sequence ID" value="KNZ45858.1"/>
    <property type="molecule type" value="Genomic_DNA"/>
</dbReference>
<organism evidence="10 11">
    <name type="scientific">Puccinia sorghi</name>
    <dbReference type="NCBI Taxonomy" id="27349"/>
    <lineage>
        <taxon>Eukaryota</taxon>
        <taxon>Fungi</taxon>
        <taxon>Dikarya</taxon>
        <taxon>Basidiomycota</taxon>
        <taxon>Pucciniomycotina</taxon>
        <taxon>Pucciniomycetes</taxon>
        <taxon>Pucciniales</taxon>
        <taxon>Pucciniaceae</taxon>
        <taxon>Puccinia</taxon>
    </lineage>
</organism>
<sequence>MPHNQHHTLQTTNLLSKQTATSLTTLLQDGGRRLEHEKGQYASLSWHPLLMKNQERVWKEERKAVSHFCPSAWKHLAIDDSISCQVEERKKTAQLQKELAEERQLQELQRLQAEQGGGRREERVEWLYATPATGNGINTEEQEQYLLGKKTVDKLFKEKDEAAAKLQARAASQSDAGKAGGGFISLQNANTARDTASKIREDPLLAIKQQEQIAYENLKKNPAKLKALQSSLTTKEKSKKEKEERKRLKRELKEARKRQHDAHEGDGPGNNASKRARGAKRHSRESDRSISPEPHSRSYRKGSPDRRHFQDRHSHRRHSSPSPDDRHQSRSPDRGSRPSRQPSDYRSDRHRTSVSPGHRHRGSRHTERSRSRSPSRTTRNQPSKSTDDREYSSAHHSTNDRNYHRAPPHPGRPHYDSSRRYHQDSGRPQDPPSSSRPSTHNSTANGVQKANIAPKLSEAKAAKLAEMQAAAKSLHESRSQRLHKLEAEDSERMKIEEAERERNRIRAGGVGDGNKASFVMEQEKKVFFGQMDLAERVKRSGGVGLLKDRE</sequence>
<keyword evidence="3" id="KW-0507">mRNA processing</keyword>
<feature type="compositionally biased region" description="Basic and acidic residues" evidence="8">
    <location>
        <begin position="385"/>
        <end position="403"/>
    </location>
</feature>
<dbReference type="STRING" id="27349.A0A0L6UBE5"/>
<dbReference type="GO" id="GO:0005684">
    <property type="term" value="C:U2-type spliceosomal complex"/>
    <property type="evidence" value="ECO:0007669"/>
    <property type="project" value="TreeGrafter"/>
</dbReference>
<dbReference type="InterPro" id="IPR019339">
    <property type="entry name" value="CIR_N_dom"/>
</dbReference>
<evidence type="ECO:0000256" key="6">
    <source>
        <dbReference type="ARBA" id="ARBA00023187"/>
    </source>
</evidence>
<dbReference type="InterPro" id="IPR051376">
    <property type="entry name" value="CWC25_splicing_factor"/>
</dbReference>
<evidence type="ECO:0000256" key="1">
    <source>
        <dbReference type="ARBA" id="ARBA00004123"/>
    </source>
</evidence>
<dbReference type="Pfam" id="PF12542">
    <property type="entry name" value="CWC25"/>
    <property type="match status" value="1"/>
</dbReference>
<evidence type="ECO:0000259" key="9">
    <source>
        <dbReference type="SMART" id="SM01083"/>
    </source>
</evidence>
<feature type="region of interest" description="Disordered" evidence="8">
    <location>
        <begin position="226"/>
        <end position="516"/>
    </location>
</feature>
<evidence type="ECO:0000256" key="4">
    <source>
        <dbReference type="ARBA" id="ARBA00022728"/>
    </source>
</evidence>
<dbReference type="InterPro" id="IPR022209">
    <property type="entry name" value="CWC25"/>
</dbReference>
<keyword evidence="11" id="KW-1185">Reference proteome</keyword>